<keyword evidence="2" id="KW-1185">Reference proteome</keyword>
<comment type="caution">
    <text evidence="1">The sequence shown here is derived from an EMBL/GenBank/DDBJ whole genome shotgun (WGS) entry which is preliminary data.</text>
</comment>
<gene>
    <name evidence="1" type="ORF">C1H46_004883</name>
</gene>
<dbReference type="Proteomes" id="UP000315295">
    <property type="component" value="Unassembled WGS sequence"/>
</dbReference>
<evidence type="ECO:0000313" key="1">
    <source>
        <dbReference type="EMBL" id="TQE09535.1"/>
    </source>
</evidence>
<protein>
    <submittedName>
        <fullName evidence="1">Uncharacterized protein</fullName>
    </submittedName>
</protein>
<reference evidence="1 2" key="1">
    <citation type="journal article" date="2019" name="G3 (Bethesda)">
        <title>Sequencing of a Wild Apple (Malus baccata) Genome Unravels the Differences Between Cultivated and Wild Apple Species Regarding Disease Resistance and Cold Tolerance.</title>
        <authorList>
            <person name="Chen X."/>
        </authorList>
    </citation>
    <scope>NUCLEOTIDE SEQUENCE [LARGE SCALE GENOMIC DNA]</scope>
    <source>
        <strain evidence="2">cv. Shandingzi</strain>
        <tissue evidence="1">Leaves</tissue>
    </source>
</reference>
<name>A0A540NER4_MALBA</name>
<sequence length="53" mass="5585">MKKGTNTHRFMKYKARAGPGAVDLATGPPVRPTRILVVGATGTLGEADCEENT</sequence>
<dbReference type="AlphaFoldDB" id="A0A540NER4"/>
<accession>A0A540NER4</accession>
<proteinExistence type="predicted"/>
<organism evidence="1 2">
    <name type="scientific">Malus baccata</name>
    <name type="common">Siberian crab apple</name>
    <name type="synonym">Pyrus baccata</name>
    <dbReference type="NCBI Taxonomy" id="106549"/>
    <lineage>
        <taxon>Eukaryota</taxon>
        <taxon>Viridiplantae</taxon>
        <taxon>Streptophyta</taxon>
        <taxon>Embryophyta</taxon>
        <taxon>Tracheophyta</taxon>
        <taxon>Spermatophyta</taxon>
        <taxon>Magnoliopsida</taxon>
        <taxon>eudicotyledons</taxon>
        <taxon>Gunneridae</taxon>
        <taxon>Pentapetalae</taxon>
        <taxon>rosids</taxon>
        <taxon>fabids</taxon>
        <taxon>Rosales</taxon>
        <taxon>Rosaceae</taxon>
        <taxon>Amygdaloideae</taxon>
        <taxon>Maleae</taxon>
        <taxon>Malus</taxon>
    </lineage>
</organism>
<dbReference type="EMBL" id="VIEB01000056">
    <property type="protein sequence ID" value="TQE09535.1"/>
    <property type="molecule type" value="Genomic_DNA"/>
</dbReference>
<evidence type="ECO:0000313" key="2">
    <source>
        <dbReference type="Proteomes" id="UP000315295"/>
    </source>
</evidence>